<evidence type="ECO:0000256" key="2">
    <source>
        <dbReference type="ARBA" id="ARBA00023002"/>
    </source>
</evidence>
<keyword evidence="2" id="KW-0560">Oxidoreductase</keyword>
<sequence>MDPDMFTKPFQLTKAMRRDLYPAVDPHNPNLSAKGKVVIVTGAGGGIGSSVAKAWAQADAEAILLVGRTASKLEVVAKEVGPRSVVNVTDMTSEKDVESLFKTVQAKYGRLDALINAAGSGHPGLTIAEIEPSDWWQDYEATMKATFLATHFYAKFFNGSGTIINVVSIAALIPKPKISSYSSAKLSQIKFGELVGLEFPDLRVFSVHPGIVEPENGRGIDIPGIEPFAKDKAILTGGLSLFLATAKVDRLAGMFLSVNWDIDEVMEHLDEIVEKGLLKPVGIRAQLGPGGHPWSK</sequence>
<dbReference type="InterPro" id="IPR036291">
    <property type="entry name" value="NAD(P)-bd_dom_sf"/>
</dbReference>
<dbReference type="Proteomes" id="UP000799438">
    <property type="component" value="Unassembled WGS sequence"/>
</dbReference>
<evidence type="ECO:0000313" key="4">
    <source>
        <dbReference type="EMBL" id="KAF2138915.1"/>
    </source>
</evidence>
<dbReference type="CDD" id="cd05233">
    <property type="entry name" value="SDR_c"/>
    <property type="match status" value="1"/>
</dbReference>
<dbReference type="PANTHER" id="PTHR42760">
    <property type="entry name" value="SHORT-CHAIN DEHYDROGENASES/REDUCTASES FAMILY MEMBER"/>
    <property type="match status" value="1"/>
</dbReference>
<gene>
    <name evidence="4" type="ORF">K452DRAFT_254914</name>
</gene>
<evidence type="ECO:0000313" key="5">
    <source>
        <dbReference type="Proteomes" id="UP000799438"/>
    </source>
</evidence>
<dbReference type="Pfam" id="PF00106">
    <property type="entry name" value="adh_short"/>
    <property type="match status" value="1"/>
</dbReference>
<dbReference type="GeneID" id="54295835"/>
<evidence type="ECO:0000256" key="1">
    <source>
        <dbReference type="ARBA" id="ARBA00006484"/>
    </source>
</evidence>
<evidence type="ECO:0008006" key="6">
    <source>
        <dbReference type="Google" id="ProtNLM"/>
    </source>
</evidence>
<organism evidence="4 5">
    <name type="scientific">Aplosporella prunicola CBS 121167</name>
    <dbReference type="NCBI Taxonomy" id="1176127"/>
    <lineage>
        <taxon>Eukaryota</taxon>
        <taxon>Fungi</taxon>
        <taxon>Dikarya</taxon>
        <taxon>Ascomycota</taxon>
        <taxon>Pezizomycotina</taxon>
        <taxon>Dothideomycetes</taxon>
        <taxon>Dothideomycetes incertae sedis</taxon>
        <taxon>Botryosphaeriales</taxon>
        <taxon>Aplosporellaceae</taxon>
        <taxon>Aplosporella</taxon>
    </lineage>
</organism>
<name>A0A6A6B6N6_9PEZI</name>
<accession>A0A6A6B6N6</accession>
<dbReference type="OrthoDB" id="1933717at2759"/>
<reference evidence="4" key="1">
    <citation type="journal article" date="2020" name="Stud. Mycol.">
        <title>101 Dothideomycetes genomes: a test case for predicting lifestyles and emergence of pathogens.</title>
        <authorList>
            <person name="Haridas S."/>
            <person name="Albert R."/>
            <person name="Binder M."/>
            <person name="Bloem J."/>
            <person name="Labutti K."/>
            <person name="Salamov A."/>
            <person name="Andreopoulos B."/>
            <person name="Baker S."/>
            <person name="Barry K."/>
            <person name="Bills G."/>
            <person name="Bluhm B."/>
            <person name="Cannon C."/>
            <person name="Castanera R."/>
            <person name="Culley D."/>
            <person name="Daum C."/>
            <person name="Ezra D."/>
            <person name="Gonzalez J."/>
            <person name="Henrissat B."/>
            <person name="Kuo A."/>
            <person name="Liang C."/>
            <person name="Lipzen A."/>
            <person name="Lutzoni F."/>
            <person name="Magnuson J."/>
            <person name="Mondo S."/>
            <person name="Nolan M."/>
            <person name="Ohm R."/>
            <person name="Pangilinan J."/>
            <person name="Park H.-J."/>
            <person name="Ramirez L."/>
            <person name="Alfaro M."/>
            <person name="Sun H."/>
            <person name="Tritt A."/>
            <person name="Yoshinaga Y."/>
            <person name="Zwiers L.-H."/>
            <person name="Turgeon B."/>
            <person name="Goodwin S."/>
            <person name="Spatafora J."/>
            <person name="Crous P."/>
            <person name="Grigoriev I."/>
        </authorList>
    </citation>
    <scope>NUCLEOTIDE SEQUENCE</scope>
    <source>
        <strain evidence="4">CBS 121167</strain>
    </source>
</reference>
<dbReference type="SUPFAM" id="SSF51735">
    <property type="entry name" value="NAD(P)-binding Rossmann-fold domains"/>
    <property type="match status" value="1"/>
</dbReference>
<dbReference type="GO" id="GO:0016616">
    <property type="term" value="F:oxidoreductase activity, acting on the CH-OH group of donors, NAD or NADP as acceptor"/>
    <property type="evidence" value="ECO:0007669"/>
    <property type="project" value="TreeGrafter"/>
</dbReference>
<dbReference type="AlphaFoldDB" id="A0A6A6B6N6"/>
<evidence type="ECO:0000256" key="3">
    <source>
        <dbReference type="RuleBase" id="RU000363"/>
    </source>
</evidence>
<dbReference type="InterPro" id="IPR002347">
    <property type="entry name" value="SDR_fam"/>
</dbReference>
<dbReference type="RefSeq" id="XP_033394628.1">
    <property type="nucleotide sequence ID" value="XM_033538339.1"/>
</dbReference>
<proteinExistence type="inferred from homology"/>
<dbReference type="PRINTS" id="PR00081">
    <property type="entry name" value="GDHRDH"/>
</dbReference>
<dbReference type="PANTHER" id="PTHR42760:SF37">
    <property type="entry name" value="CLAVALDEHYDE DEHYDROGENASE"/>
    <property type="match status" value="1"/>
</dbReference>
<dbReference type="EMBL" id="ML995494">
    <property type="protein sequence ID" value="KAF2138915.1"/>
    <property type="molecule type" value="Genomic_DNA"/>
</dbReference>
<protein>
    <recommendedName>
        <fullName evidence="6">NAD(P)-binding protein</fullName>
    </recommendedName>
</protein>
<dbReference type="Gene3D" id="3.40.50.720">
    <property type="entry name" value="NAD(P)-binding Rossmann-like Domain"/>
    <property type="match status" value="1"/>
</dbReference>
<dbReference type="PRINTS" id="PR00080">
    <property type="entry name" value="SDRFAMILY"/>
</dbReference>
<keyword evidence="5" id="KW-1185">Reference proteome</keyword>
<comment type="similarity">
    <text evidence="1 3">Belongs to the short-chain dehydrogenases/reductases (SDR) family.</text>
</comment>